<dbReference type="SUPFAM" id="SSF46785">
    <property type="entry name" value="Winged helix' DNA-binding domain"/>
    <property type="match status" value="1"/>
</dbReference>
<dbReference type="PROSITE" id="PS01256">
    <property type="entry name" value="CULLIN_1"/>
    <property type="match status" value="1"/>
</dbReference>
<dbReference type="HOGENOM" id="CLU_004747_4_1_1"/>
<dbReference type="Pfam" id="PF10557">
    <property type="entry name" value="Cullin_Nedd8"/>
    <property type="match status" value="1"/>
</dbReference>
<evidence type="ECO:0000313" key="3">
    <source>
        <dbReference type="Proteomes" id="UP000022910"/>
    </source>
</evidence>
<protein>
    <submittedName>
        <fullName evidence="2">Cullin CDC53</fullName>
    </submittedName>
</protein>
<reference evidence="2 3" key="1">
    <citation type="submission" date="2014-02" db="EMBL/GenBank/DDBJ databases">
        <title>Single nucleus genome sequencing reveals high similarity among nuclei of an endomycorrhizal fungus.</title>
        <authorList>
            <person name="Lin K."/>
            <person name="Geurts R."/>
            <person name="Zhang Z."/>
            <person name="Limpens E."/>
            <person name="Saunders D.G."/>
            <person name="Mu D."/>
            <person name="Pang E."/>
            <person name="Cao H."/>
            <person name="Cha H."/>
            <person name="Lin T."/>
            <person name="Zhou Q."/>
            <person name="Shang Y."/>
            <person name="Li Y."/>
            <person name="Ivanov S."/>
            <person name="Sharma T."/>
            <person name="Velzen R.V."/>
            <person name="Ruijter N.D."/>
            <person name="Aanen D.K."/>
            <person name="Win J."/>
            <person name="Kamoun S."/>
            <person name="Bisseling T."/>
            <person name="Huang S."/>
        </authorList>
    </citation>
    <scope>NUCLEOTIDE SEQUENCE [LARGE SCALE GENOMIC DNA]</scope>
    <source>
        <strain evidence="3">DAOM197198w</strain>
    </source>
</reference>
<feature type="domain" description="Cullin neddylation" evidence="1">
    <location>
        <begin position="30"/>
        <end position="95"/>
    </location>
</feature>
<dbReference type="PANTHER" id="PTHR11932">
    <property type="entry name" value="CULLIN"/>
    <property type="match status" value="1"/>
</dbReference>
<dbReference type="OrthoDB" id="27073at2759"/>
<accession>A0A015NKG4</accession>
<dbReference type="SMART" id="SM00884">
    <property type="entry name" value="Cullin_Nedd8"/>
    <property type="match status" value="1"/>
</dbReference>
<evidence type="ECO:0000313" key="2">
    <source>
        <dbReference type="EMBL" id="EXX79928.1"/>
    </source>
</evidence>
<dbReference type="Gene3D" id="1.10.10.10">
    <property type="entry name" value="Winged helix-like DNA-binding domain superfamily/Winged helix DNA-binding domain"/>
    <property type="match status" value="1"/>
</dbReference>
<dbReference type="InterPro" id="IPR016157">
    <property type="entry name" value="Cullin_CS"/>
</dbReference>
<dbReference type="GO" id="GO:0006511">
    <property type="term" value="P:ubiquitin-dependent protein catabolic process"/>
    <property type="evidence" value="ECO:0007669"/>
    <property type="project" value="InterPro"/>
</dbReference>
<evidence type="ECO:0000259" key="1">
    <source>
        <dbReference type="SMART" id="SM00884"/>
    </source>
</evidence>
<keyword evidence="3" id="KW-1185">Reference proteome</keyword>
<dbReference type="InterPro" id="IPR036388">
    <property type="entry name" value="WH-like_DNA-bd_sf"/>
</dbReference>
<dbReference type="AlphaFoldDB" id="A0A015NKG4"/>
<comment type="caution">
    <text evidence="2">The sequence shown here is derived from an EMBL/GenBank/DDBJ whole genome shotgun (WGS) entry which is preliminary data.</text>
</comment>
<dbReference type="FunFam" id="1.10.10.10:FF:000050">
    <property type="entry name" value="Cullin 4B"/>
    <property type="match status" value="1"/>
</dbReference>
<gene>
    <name evidence="2" type="ORF">RirG_000920</name>
</gene>
<dbReference type="EMBL" id="JEMT01000532">
    <property type="protein sequence ID" value="EXX79928.1"/>
    <property type="molecule type" value="Genomic_DNA"/>
</dbReference>
<name>A0A015NKG4_RHIIW</name>
<dbReference type="GO" id="GO:0031461">
    <property type="term" value="C:cullin-RING ubiquitin ligase complex"/>
    <property type="evidence" value="ECO:0007669"/>
    <property type="project" value="InterPro"/>
</dbReference>
<dbReference type="Proteomes" id="UP000022910">
    <property type="component" value="Unassembled WGS sequence"/>
</dbReference>
<sequence>MFDVKFFRIKVNAIQMKETLEENQETNERVFLDRQYQVDAALVRIMKMRKKLSHNELVSELLSQLKFKAQVSDIKKRIESLIEREYLERDSEDPSILKYLA</sequence>
<organism evidence="2 3">
    <name type="scientific">Rhizophagus irregularis (strain DAOM 197198w)</name>
    <name type="common">Glomus intraradices</name>
    <dbReference type="NCBI Taxonomy" id="1432141"/>
    <lineage>
        <taxon>Eukaryota</taxon>
        <taxon>Fungi</taxon>
        <taxon>Fungi incertae sedis</taxon>
        <taxon>Mucoromycota</taxon>
        <taxon>Glomeromycotina</taxon>
        <taxon>Glomeromycetes</taxon>
        <taxon>Glomerales</taxon>
        <taxon>Glomeraceae</taxon>
        <taxon>Rhizophagus</taxon>
    </lineage>
</organism>
<dbReference type="InterPro" id="IPR019559">
    <property type="entry name" value="Cullin_neddylation_domain"/>
</dbReference>
<dbReference type="GO" id="GO:0031625">
    <property type="term" value="F:ubiquitin protein ligase binding"/>
    <property type="evidence" value="ECO:0007669"/>
    <property type="project" value="InterPro"/>
</dbReference>
<dbReference type="STRING" id="1432141.A0A015NKG4"/>
<proteinExistence type="predicted"/>
<dbReference type="InterPro" id="IPR036390">
    <property type="entry name" value="WH_DNA-bd_sf"/>
</dbReference>
<dbReference type="InterPro" id="IPR045093">
    <property type="entry name" value="Cullin"/>
</dbReference>
<dbReference type="OMA" id="IKICIED"/>